<protein>
    <submittedName>
        <fullName evidence="1">Uncharacterized protein</fullName>
    </submittedName>
</protein>
<dbReference type="AlphaFoldDB" id="A0A087SLS0"/>
<sequence length="53" mass="5640">MFSRCLYGTLHGVFPGHLDLVQAPPEGGDQQAAAKGAGRRVTAGLHMHFVLSH</sequence>
<gene>
    <name evidence="1" type="ORF">F751_6631</name>
</gene>
<dbReference type="GeneID" id="23618022"/>
<evidence type="ECO:0000313" key="1">
    <source>
        <dbReference type="EMBL" id="KFM26674.1"/>
    </source>
</evidence>
<keyword evidence="2" id="KW-1185">Reference proteome</keyword>
<reference evidence="1 2" key="1">
    <citation type="journal article" date="2014" name="BMC Genomics">
        <title>Oil accumulation mechanisms of the oleaginous microalga Chlorella protothecoides revealed through its genome, transcriptomes, and proteomes.</title>
        <authorList>
            <person name="Gao C."/>
            <person name="Wang Y."/>
            <person name="Shen Y."/>
            <person name="Yan D."/>
            <person name="He X."/>
            <person name="Dai J."/>
            <person name="Wu Q."/>
        </authorList>
    </citation>
    <scope>NUCLEOTIDE SEQUENCE [LARGE SCALE GENOMIC DNA]</scope>
    <source>
        <strain evidence="1 2">0710</strain>
    </source>
</reference>
<evidence type="ECO:0000313" key="2">
    <source>
        <dbReference type="Proteomes" id="UP000028924"/>
    </source>
</evidence>
<accession>A0A087SLS0</accession>
<dbReference type="RefSeq" id="XP_011399612.1">
    <property type="nucleotide sequence ID" value="XM_011401310.1"/>
</dbReference>
<dbReference type="Proteomes" id="UP000028924">
    <property type="component" value="Unassembled WGS sequence"/>
</dbReference>
<proteinExistence type="predicted"/>
<name>A0A087SLS0_AUXPR</name>
<dbReference type="EMBL" id="KL662130">
    <property type="protein sequence ID" value="KFM26674.1"/>
    <property type="molecule type" value="Genomic_DNA"/>
</dbReference>
<organism evidence="1 2">
    <name type="scientific">Auxenochlorella protothecoides</name>
    <name type="common">Green microalga</name>
    <name type="synonym">Chlorella protothecoides</name>
    <dbReference type="NCBI Taxonomy" id="3075"/>
    <lineage>
        <taxon>Eukaryota</taxon>
        <taxon>Viridiplantae</taxon>
        <taxon>Chlorophyta</taxon>
        <taxon>core chlorophytes</taxon>
        <taxon>Trebouxiophyceae</taxon>
        <taxon>Chlorellales</taxon>
        <taxon>Chlorellaceae</taxon>
        <taxon>Auxenochlorella</taxon>
    </lineage>
</organism>
<dbReference type="KEGG" id="apro:F751_6631"/>